<dbReference type="AlphaFoldDB" id="A0AAU8JLH3"/>
<evidence type="ECO:0000256" key="3">
    <source>
        <dbReference type="ARBA" id="ARBA00022691"/>
    </source>
</evidence>
<organism evidence="8">
    <name type="scientific">Planktothricoides raciborskii GIHE-MW2</name>
    <dbReference type="NCBI Taxonomy" id="2792601"/>
    <lineage>
        <taxon>Bacteria</taxon>
        <taxon>Bacillati</taxon>
        <taxon>Cyanobacteriota</taxon>
        <taxon>Cyanophyceae</taxon>
        <taxon>Oscillatoriophycideae</taxon>
        <taxon>Oscillatoriales</taxon>
        <taxon>Oscillatoriaceae</taxon>
        <taxon>Planktothricoides</taxon>
    </lineage>
</organism>
<dbReference type="SUPFAM" id="SSF102114">
    <property type="entry name" value="Radical SAM enzymes"/>
    <property type="match status" value="1"/>
</dbReference>
<gene>
    <name evidence="8" type="ORF">ABWT76_002660</name>
</gene>
<dbReference type="InterPro" id="IPR007197">
    <property type="entry name" value="rSAM"/>
</dbReference>
<dbReference type="CDD" id="cd01335">
    <property type="entry name" value="Radical_SAM"/>
    <property type="match status" value="1"/>
</dbReference>
<dbReference type="InterPro" id="IPR050377">
    <property type="entry name" value="Radical_SAM_PqqE_MftC-like"/>
</dbReference>
<dbReference type="SFLD" id="SFLDS00029">
    <property type="entry name" value="Radical_SAM"/>
    <property type="match status" value="1"/>
</dbReference>
<dbReference type="NCBIfam" id="TIGR04085">
    <property type="entry name" value="rSAM_more_4Fe4S"/>
    <property type="match status" value="1"/>
</dbReference>
<dbReference type="InterPro" id="IPR006638">
    <property type="entry name" value="Elp3/MiaA/NifB-like_rSAM"/>
</dbReference>
<dbReference type="InterPro" id="IPR013785">
    <property type="entry name" value="Aldolase_TIM"/>
</dbReference>
<dbReference type="GO" id="GO:0046872">
    <property type="term" value="F:metal ion binding"/>
    <property type="evidence" value="ECO:0007669"/>
    <property type="project" value="UniProtKB-KW"/>
</dbReference>
<keyword evidence="6" id="KW-0411">Iron-sulfur</keyword>
<keyword evidence="2" id="KW-0004">4Fe-4S</keyword>
<dbReference type="Gene3D" id="3.20.20.70">
    <property type="entry name" value="Aldolase class I"/>
    <property type="match status" value="1"/>
</dbReference>
<feature type="domain" description="Radical SAM core" evidence="7">
    <location>
        <begin position="7"/>
        <end position="217"/>
    </location>
</feature>
<dbReference type="InterPro" id="IPR058240">
    <property type="entry name" value="rSAM_sf"/>
</dbReference>
<name>A0AAU8JLH3_9CYAN</name>
<keyword evidence="4" id="KW-0479">Metal-binding</keyword>
<dbReference type="Pfam" id="PF04055">
    <property type="entry name" value="Radical_SAM"/>
    <property type="match status" value="1"/>
</dbReference>
<proteinExistence type="predicted"/>
<comment type="cofactor">
    <cofactor evidence="1">
        <name>[4Fe-4S] cluster</name>
        <dbReference type="ChEBI" id="CHEBI:49883"/>
    </cofactor>
</comment>
<evidence type="ECO:0000256" key="2">
    <source>
        <dbReference type="ARBA" id="ARBA00022485"/>
    </source>
</evidence>
<dbReference type="InterPro" id="IPR023885">
    <property type="entry name" value="4Fe4S-binding_SPASM_dom"/>
</dbReference>
<evidence type="ECO:0000256" key="5">
    <source>
        <dbReference type="ARBA" id="ARBA00023004"/>
    </source>
</evidence>
<evidence type="ECO:0000259" key="7">
    <source>
        <dbReference type="PROSITE" id="PS51918"/>
    </source>
</evidence>
<keyword evidence="5" id="KW-0408">Iron</keyword>
<protein>
    <submittedName>
        <fullName evidence="8">Radical SAM protein</fullName>
    </submittedName>
</protein>
<reference evidence="8" key="1">
    <citation type="submission" date="2024-07" db="EMBL/GenBank/DDBJ databases">
        <authorList>
            <person name="Kim Y.J."/>
            <person name="Jeong J.Y."/>
        </authorList>
    </citation>
    <scope>NUCLEOTIDE SEQUENCE</scope>
    <source>
        <strain evidence="8">GIHE-MW2</strain>
    </source>
</reference>
<accession>A0AAU8JLH3</accession>
<dbReference type="InterPro" id="IPR017200">
    <property type="entry name" value="PqqE-like"/>
</dbReference>
<evidence type="ECO:0000256" key="4">
    <source>
        <dbReference type="ARBA" id="ARBA00022723"/>
    </source>
</evidence>
<dbReference type="RefSeq" id="WP_354636259.1">
    <property type="nucleotide sequence ID" value="NZ_CP159837.1"/>
</dbReference>
<evidence type="ECO:0000256" key="1">
    <source>
        <dbReference type="ARBA" id="ARBA00001966"/>
    </source>
</evidence>
<sequence>MPNNTRVSQLSYIWINLTSKCNNRCFYCYDAGHSVSEINTNTVIKILDLISELKLKQLILIGGEPTIHSNFLDILRLCSEKVKKPTIITNGFRFADELFCKDVCEIGVTGVLFSVLGPSATIHDAGTKRQGSFDQIVKGIENLRHLIDIDKIRTITTITKRNLINLKEIIDLNISFGLKRTIFNLCTPSILEKELDLCLNPTEYSAIIEDLYLYSKKNNHFIEIGTNVPKCLFKKELIENLISSGVIRFSPCQLYRSSGIQFLSDGSVTPCTHLYDEVLGNPIERGFSISEFMDWLNYSTPKDFRENMWRYPSEECKRCKEWGNCTGGCPLMWSKHNPTDFLQAILQ</sequence>
<dbReference type="PIRSF" id="PIRSF037420">
    <property type="entry name" value="PQQ_syn_pqqE"/>
    <property type="match status" value="1"/>
</dbReference>
<dbReference type="GO" id="GO:0003824">
    <property type="term" value="F:catalytic activity"/>
    <property type="evidence" value="ECO:0007669"/>
    <property type="project" value="InterPro"/>
</dbReference>
<dbReference type="PROSITE" id="PS51918">
    <property type="entry name" value="RADICAL_SAM"/>
    <property type="match status" value="1"/>
</dbReference>
<evidence type="ECO:0000256" key="6">
    <source>
        <dbReference type="ARBA" id="ARBA00023014"/>
    </source>
</evidence>
<evidence type="ECO:0000313" key="8">
    <source>
        <dbReference type="EMBL" id="XCM39711.1"/>
    </source>
</evidence>
<keyword evidence="3" id="KW-0949">S-adenosyl-L-methionine</keyword>
<dbReference type="SMART" id="SM00729">
    <property type="entry name" value="Elp3"/>
    <property type="match status" value="1"/>
</dbReference>
<dbReference type="GO" id="GO:0051539">
    <property type="term" value="F:4 iron, 4 sulfur cluster binding"/>
    <property type="evidence" value="ECO:0007669"/>
    <property type="project" value="UniProtKB-KW"/>
</dbReference>
<dbReference type="PANTHER" id="PTHR11228:SF7">
    <property type="entry name" value="PQQA PEPTIDE CYCLASE"/>
    <property type="match status" value="1"/>
</dbReference>
<dbReference type="EMBL" id="CP159837">
    <property type="protein sequence ID" value="XCM39711.1"/>
    <property type="molecule type" value="Genomic_DNA"/>
</dbReference>
<dbReference type="SFLD" id="SFLDG01067">
    <property type="entry name" value="SPASM/twitch_domain_containing"/>
    <property type="match status" value="1"/>
</dbReference>
<dbReference type="PANTHER" id="PTHR11228">
    <property type="entry name" value="RADICAL SAM DOMAIN PROTEIN"/>
    <property type="match status" value="1"/>
</dbReference>